<dbReference type="AlphaFoldDB" id="I2FS96"/>
<organism evidence="2 3">
    <name type="scientific">Ustilago hordei</name>
    <name type="common">Barley covered smut fungus</name>
    <dbReference type="NCBI Taxonomy" id="120017"/>
    <lineage>
        <taxon>Eukaryota</taxon>
        <taxon>Fungi</taxon>
        <taxon>Dikarya</taxon>
        <taxon>Basidiomycota</taxon>
        <taxon>Ustilaginomycotina</taxon>
        <taxon>Ustilaginomycetes</taxon>
        <taxon>Ustilaginales</taxon>
        <taxon>Ustilaginaceae</taxon>
        <taxon>Ustilago</taxon>
    </lineage>
</organism>
<comment type="caution">
    <text evidence="2">The sequence shown here is derived from an EMBL/GenBank/DDBJ whole genome shotgun (WGS) entry which is preliminary data.</text>
</comment>
<feature type="signal peptide" evidence="1">
    <location>
        <begin position="1"/>
        <end position="26"/>
    </location>
</feature>
<proteinExistence type="predicted"/>
<accession>I2FS96</accession>
<reference evidence="2 3" key="1">
    <citation type="journal article" date="2012" name="Plant Cell">
        <title>Genome comparison of barley and maize smut fungi reveals targeted loss of RNA silencing components and species-specific presence of transposable elements.</title>
        <authorList>
            <person name="Laurie J.D."/>
            <person name="Ali S."/>
            <person name="Linning R."/>
            <person name="Mannhaupt G."/>
            <person name="Wong P."/>
            <person name="Gueldener U."/>
            <person name="Muensterkoetter M."/>
            <person name="Moore R."/>
            <person name="Kahmann R."/>
            <person name="Bakkeren G."/>
            <person name="Schirawski J."/>
        </authorList>
    </citation>
    <scope>NUCLEOTIDE SEQUENCE [LARGE SCALE GENOMIC DNA]</scope>
    <source>
        <strain evidence="3">Uh4875-4</strain>
    </source>
</reference>
<protein>
    <submittedName>
        <fullName evidence="2">Conserved uncharacterized protein</fullName>
    </submittedName>
</protein>
<dbReference type="EMBL" id="CAGI01000148">
    <property type="protein sequence ID" value="CCF49789.1"/>
    <property type="molecule type" value="Genomic_DNA"/>
</dbReference>
<sequence>MLLTSKVGSLLSIFSFFLITSEIVEGQGYTTAGTSAARSQSSALEPFLDQLLKDQNLDSRSSIYAITELTQQSSKHHLLTQYIYRNGQDFNPQIVYLGTDPKDPSAHLAVKPFAPDLDLADDILRNGKFHRWKNREGLLAMRLRSREEPEFAGIIWLSKRQMTKGIKWEAVQTFDQLQSDLSLGVIERVLHHLPVRRK</sequence>
<dbReference type="HOGENOM" id="CLU_1379051_0_0_1"/>
<dbReference type="Proteomes" id="UP000006174">
    <property type="component" value="Unassembled WGS sequence"/>
</dbReference>
<name>I2FS96_USTHO</name>
<dbReference type="OrthoDB" id="2556673at2759"/>
<evidence type="ECO:0000313" key="2">
    <source>
        <dbReference type="EMBL" id="CCF49789.1"/>
    </source>
</evidence>
<gene>
    <name evidence="2" type="ORF">UHOR_08130</name>
</gene>
<feature type="chain" id="PRO_5003657883" evidence="1">
    <location>
        <begin position="27"/>
        <end position="198"/>
    </location>
</feature>
<evidence type="ECO:0000313" key="3">
    <source>
        <dbReference type="Proteomes" id="UP000006174"/>
    </source>
</evidence>
<keyword evidence="1" id="KW-0732">Signal</keyword>
<evidence type="ECO:0000256" key="1">
    <source>
        <dbReference type="SAM" id="SignalP"/>
    </source>
</evidence>
<keyword evidence="3" id="KW-1185">Reference proteome</keyword>